<proteinExistence type="predicted"/>
<organism evidence="1 2">
    <name type="scientific">Panagrellus redivivus</name>
    <name type="common">Microworm</name>
    <dbReference type="NCBI Taxonomy" id="6233"/>
    <lineage>
        <taxon>Eukaryota</taxon>
        <taxon>Metazoa</taxon>
        <taxon>Ecdysozoa</taxon>
        <taxon>Nematoda</taxon>
        <taxon>Chromadorea</taxon>
        <taxon>Rhabditida</taxon>
        <taxon>Tylenchina</taxon>
        <taxon>Panagrolaimomorpha</taxon>
        <taxon>Panagrolaimoidea</taxon>
        <taxon>Panagrolaimidae</taxon>
        <taxon>Panagrellus</taxon>
    </lineage>
</organism>
<reference evidence="2" key="2">
    <citation type="submission" date="2020-10" db="UniProtKB">
        <authorList>
            <consortium name="WormBaseParasite"/>
        </authorList>
    </citation>
    <scope>IDENTIFICATION</scope>
</reference>
<dbReference type="Proteomes" id="UP000492821">
    <property type="component" value="Unassembled WGS sequence"/>
</dbReference>
<sequence length="85" mass="9599">MAAVCLDQKKFKKVVKYAKGKVEKQKHRAAMNPLKATKTVETIVQKHLPTQLFFLKPLPNADPHREALLECCADKKHSFNDIGGK</sequence>
<protein>
    <submittedName>
        <fullName evidence="2">Ribonucloprotein</fullName>
    </submittedName>
</protein>
<name>A0A7E4UTQ4_PANRE</name>
<reference evidence="1" key="1">
    <citation type="journal article" date="2013" name="Genetics">
        <title>The draft genome and transcriptome of Panagrellus redivivus are shaped by the harsh demands of a free-living lifestyle.</title>
        <authorList>
            <person name="Srinivasan J."/>
            <person name="Dillman A.R."/>
            <person name="Macchietto M.G."/>
            <person name="Heikkinen L."/>
            <person name="Lakso M."/>
            <person name="Fracchia K.M."/>
            <person name="Antoshechkin I."/>
            <person name="Mortazavi A."/>
            <person name="Wong G."/>
            <person name="Sternberg P.W."/>
        </authorList>
    </citation>
    <scope>NUCLEOTIDE SEQUENCE [LARGE SCALE GENOMIC DNA]</scope>
    <source>
        <strain evidence="1">MT8872</strain>
    </source>
</reference>
<evidence type="ECO:0000313" key="1">
    <source>
        <dbReference type="Proteomes" id="UP000492821"/>
    </source>
</evidence>
<dbReference type="WBParaSite" id="Pan_g12746.t1">
    <property type="protein sequence ID" value="Pan_g12746.t1"/>
    <property type="gene ID" value="Pan_g12746"/>
</dbReference>
<accession>A0A7E4UTQ4</accession>
<evidence type="ECO:0000313" key="2">
    <source>
        <dbReference type="WBParaSite" id="Pan_g12746.t1"/>
    </source>
</evidence>
<dbReference type="AlphaFoldDB" id="A0A7E4UTQ4"/>
<keyword evidence="1" id="KW-1185">Reference proteome</keyword>